<dbReference type="KEGG" id="gai:IMCC3135_17785"/>
<accession>A0A2Z2NQ81</accession>
<dbReference type="Proteomes" id="UP000250079">
    <property type="component" value="Chromosome"/>
</dbReference>
<organism evidence="2 3">
    <name type="scientific">Granulosicoccus antarcticus IMCC3135</name>
    <dbReference type="NCBI Taxonomy" id="1192854"/>
    <lineage>
        <taxon>Bacteria</taxon>
        <taxon>Pseudomonadati</taxon>
        <taxon>Pseudomonadota</taxon>
        <taxon>Gammaproteobacteria</taxon>
        <taxon>Chromatiales</taxon>
        <taxon>Granulosicoccaceae</taxon>
        <taxon>Granulosicoccus</taxon>
    </lineage>
</organism>
<dbReference type="AlphaFoldDB" id="A0A2Z2NQ81"/>
<dbReference type="EMBL" id="CP018632">
    <property type="protein sequence ID" value="ASJ73636.1"/>
    <property type="molecule type" value="Genomic_DNA"/>
</dbReference>
<name>A0A2Z2NQ81_9GAMM</name>
<dbReference type="InterPro" id="IPR006068">
    <property type="entry name" value="ATPase_P-typ_cation-transptr_C"/>
</dbReference>
<dbReference type="GO" id="GO:0022857">
    <property type="term" value="F:transmembrane transporter activity"/>
    <property type="evidence" value="ECO:0007669"/>
    <property type="project" value="UniProtKB-ARBA"/>
</dbReference>
<sequence>MLTLLTLDLFLPGGLIEPVDTWLGAGPHSLELARTATFTVLVLTQLFNCVNARSKSASAFRAAFSNRWLWAAVALSTALQGGARSPAIPQPRLRHCTALGGPVVRVCGDGQWSALVQ</sequence>
<protein>
    <recommendedName>
        <fullName evidence="1">Cation-transporting P-type ATPase C-terminal domain-containing protein</fullName>
    </recommendedName>
</protein>
<gene>
    <name evidence="2" type="ORF">IMCC3135_17785</name>
</gene>
<evidence type="ECO:0000313" key="3">
    <source>
        <dbReference type="Proteomes" id="UP000250079"/>
    </source>
</evidence>
<evidence type="ECO:0000259" key="1">
    <source>
        <dbReference type="Pfam" id="PF00689"/>
    </source>
</evidence>
<dbReference type="SUPFAM" id="SSF81665">
    <property type="entry name" value="Calcium ATPase, transmembrane domain M"/>
    <property type="match status" value="1"/>
</dbReference>
<evidence type="ECO:0000313" key="2">
    <source>
        <dbReference type="EMBL" id="ASJ73636.1"/>
    </source>
</evidence>
<dbReference type="Pfam" id="PF00689">
    <property type="entry name" value="Cation_ATPase_C"/>
    <property type="match status" value="1"/>
</dbReference>
<keyword evidence="3" id="KW-1185">Reference proteome</keyword>
<proteinExistence type="predicted"/>
<reference evidence="2 3" key="1">
    <citation type="submission" date="2016-12" db="EMBL/GenBank/DDBJ databases">
        <authorList>
            <person name="Song W.-J."/>
            <person name="Kurnit D.M."/>
        </authorList>
    </citation>
    <scope>NUCLEOTIDE SEQUENCE [LARGE SCALE GENOMIC DNA]</scope>
    <source>
        <strain evidence="2 3">IMCC3135</strain>
    </source>
</reference>
<dbReference type="InterPro" id="IPR023298">
    <property type="entry name" value="ATPase_P-typ_TM_dom_sf"/>
</dbReference>
<feature type="domain" description="Cation-transporting P-type ATPase C-terminal" evidence="1">
    <location>
        <begin position="25"/>
        <end position="80"/>
    </location>
</feature>
<dbReference type="Gene3D" id="1.20.1110.10">
    <property type="entry name" value="Calcium-transporting ATPase, transmembrane domain"/>
    <property type="match status" value="1"/>
</dbReference>